<dbReference type="InterPro" id="IPR001034">
    <property type="entry name" value="DeoR_HTH"/>
</dbReference>
<organism evidence="5 6">
    <name type="scientific">Phytoactinopolyspora mesophila</name>
    <dbReference type="NCBI Taxonomy" id="2650750"/>
    <lineage>
        <taxon>Bacteria</taxon>
        <taxon>Bacillati</taxon>
        <taxon>Actinomycetota</taxon>
        <taxon>Actinomycetes</taxon>
        <taxon>Jiangellales</taxon>
        <taxon>Jiangellaceae</taxon>
        <taxon>Phytoactinopolyspora</taxon>
    </lineage>
</organism>
<accession>A0A7K3MCF3</accession>
<evidence type="ECO:0000313" key="6">
    <source>
        <dbReference type="Proteomes" id="UP000460435"/>
    </source>
</evidence>
<dbReference type="Gene3D" id="1.10.10.10">
    <property type="entry name" value="Winged helix-like DNA-binding domain superfamily/Winged helix DNA-binding domain"/>
    <property type="match status" value="1"/>
</dbReference>
<keyword evidence="3" id="KW-0804">Transcription</keyword>
<dbReference type="PROSITE" id="PS00894">
    <property type="entry name" value="HTH_DEOR_1"/>
    <property type="match status" value="1"/>
</dbReference>
<evidence type="ECO:0000256" key="1">
    <source>
        <dbReference type="ARBA" id="ARBA00023015"/>
    </source>
</evidence>
<dbReference type="InterPro" id="IPR036388">
    <property type="entry name" value="WH-like_DNA-bd_sf"/>
</dbReference>
<dbReference type="PANTHER" id="PTHR34580">
    <property type="match status" value="1"/>
</dbReference>
<sequence length="328" mass="36695">MWETSGRLLRLLSLLQTRREWTGAELAGRLDVTVRTIRRDVERLRALGYPVDAARGAAGYRLGPGAEVPPLLLDDEEAVAVAMGLRTAVGGTITGIEEASVRALTKLEQLLPSRLRHRINTLQSVTVPISQGGPTVGADLLTAVATAARNHEQLRFDYVNHDGSERRRTTEPHRLVSSGRRWYLVAWDVDRDDWRTFRLDRMRPRTPTGPRFRPRDLPADDVSSFTARGISVRPYRYHAVLTLHGSLEAVTERVPPTIGVVEAIDRRRCRLETGSDSLEELAVWVALFGFEFEVHEPSELRDVIETLAGRLSRASAESSRAADTRPVR</sequence>
<dbReference type="InterPro" id="IPR013196">
    <property type="entry name" value="HTH_11"/>
</dbReference>
<name>A0A7K3MCF3_9ACTN</name>
<dbReference type="EMBL" id="WLZY01000014">
    <property type="protein sequence ID" value="NDL60717.1"/>
    <property type="molecule type" value="Genomic_DNA"/>
</dbReference>
<dbReference type="AlphaFoldDB" id="A0A7K3MCF3"/>
<reference evidence="5 6" key="1">
    <citation type="submission" date="2019-11" db="EMBL/GenBank/DDBJ databases">
        <authorList>
            <person name="Li X.-J."/>
            <person name="Feng X.-M."/>
        </authorList>
    </citation>
    <scope>NUCLEOTIDE SEQUENCE [LARGE SCALE GENOMIC DNA]</scope>
    <source>
        <strain evidence="5 6">XMNu-373</strain>
    </source>
</reference>
<keyword evidence="6" id="KW-1185">Reference proteome</keyword>
<keyword evidence="1" id="KW-0805">Transcription regulation</keyword>
<dbReference type="Proteomes" id="UP000460435">
    <property type="component" value="Unassembled WGS sequence"/>
</dbReference>
<dbReference type="SUPFAM" id="SSF46785">
    <property type="entry name" value="Winged helix' DNA-binding domain"/>
    <property type="match status" value="1"/>
</dbReference>
<dbReference type="InterPro" id="IPR026881">
    <property type="entry name" value="WYL_dom"/>
</dbReference>
<dbReference type="Pfam" id="PF13280">
    <property type="entry name" value="WYL"/>
    <property type="match status" value="1"/>
</dbReference>
<dbReference type="PANTHER" id="PTHR34580:SF3">
    <property type="entry name" value="PROTEIN PAFB"/>
    <property type="match status" value="1"/>
</dbReference>
<protein>
    <submittedName>
        <fullName evidence="5">WYL domain-containing protein</fullName>
    </submittedName>
</protein>
<feature type="domain" description="HTH deoR-type" evidence="4">
    <location>
        <begin position="4"/>
        <end position="59"/>
    </location>
</feature>
<dbReference type="Pfam" id="PF08279">
    <property type="entry name" value="HTH_11"/>
    <property type="match status" value="1"/>
</dbReference>
<dbReference type="InterPro" id="IPR028349">
    <property type="entry name" value="PafC-like"/>
</dbReference>
<dbReference type="InterPro" id="IPR018356">
    <property type="entry name" value="Tscrpt_reg_HTH_DeoR_CS"/>
</dbReference>
<gene>
    <name evidence="5" type="ORF">F7O44_26935</name>
</gene>
<dbReference type="InterPro" id="IPR036390">
    <property type="entry name" value="WH_DNA-bd_sf"/>
</dbReference>
<dbReference type="PIRSF" id="PIRSF016838">
    <property type="entry name" value="PafC"/>
    <property type="match status" value="1"/>
</dbReference>
<dbReference type="Pfam" id="PF25583">
    <property type="entry name" value="WCX"/>
    <property type="match status" value="1"/>
</dbReference>
<dbReference type="PROSITE" id="PS51000">
    <property type="entry name" value="HTH_DEOR_2"/>
    <property type="match status" value="1"/>
</dbReference>
<dbReference type="InterPro" id="IPR057727">
    <property type="entry name" value="WCX_dom"/>
</dbReference>
<evidence type="ECO:0000256" key="2">
    <source>
        <dbReference type="ARBA" id="ARBA00023125"/>
    </source>
</evidence>
<proteinExistence type="predicted"/>
<evidence type="ECO:0000256" key="3">
    <source>
        <dbReference type="ARBA" id="ARBA00023163"/>
    </source>
</evidence>
<evidence type="ECO:0000259" key="4">
    <source>
        <dbReference type="PROSITE" id="PS51000"/>
    </source>
</evidence>
<dbReference type="RefSeq" id="WP_162453435.1">
    <property type="nucleotide sequence ID" value="NZ_WLZY01000014.1"/>
</dbReference>
<dbReference type="GO" id="GO:0003677">
    <property type="term" value="F:DNA binding"/>
    <property type="evidence" value="ECO:0007669"/>
    <property type="project" value="UniProtKB-KW"/>
</dbReference>
<keyword evidence="2" id="KW-0238">DNA-binding</keyword>
<dbReference type="PROSITE" id="PS52050">
    <property type="entry name" value="WYL"/>
    <property type="match status" value="1"/>
</dbReference>
<comment type="caution">
    <text evidence="5">The sequence shown here is derived from an EMBL/GenBank/DDBJ whole genome shotgun (WGS) entry which is preliminary data.</text>
</comment>
<evidence type="ECO:0000313" key="5">
    <source>
        <dbReference type="EMBL" id="NDL60717.1"/>
    </source>
</evidence>
<dbReference type="InterPro" id="IPR051534">
    <property type="entry name" value="CBASS_pafABC_assoc_protein"/>
</dbReference>
<dbReference type="GO" id="GO:0003700">
    <property type="term" value="F:DNA-binding transcription factor activity"/>
    <property type="evidence" value="ECO:0007669"/>
    <property type="project" value="InterPro"/>
</dbReference>